<dbReference type="GO" id="GO:0017056">
    <property type="term" value="F:structural constituent of nuclear pore"/>
    <property type="evidence" value="ECO:0007669"/>
    <property type="project" value="InterPro"/>
</dbReference>
<evidence type="ECO:0000256" key="2">
    <source>
        <dbReference type="ARBA" id="ARBA00022448"/>
    </source>
</evidence>
<dbReference type="GO" id="GO:0015031">
    <property type="term" value="P:protein transport"/>
    <property type="evidence" value="ECO:0007669"/>
    <property type="project" value="UniProtKB-KW"/>
</dbReference>
<evidence type="ECO:0000313" key="8">
    <source>
        <dbReference type="EMBL" id="RYR11017.1"/>
    </source>
</evidence>
<dbReference type="EMBL" id="SDMP01000015">
    <property type="protein sequence ID" value="RYR11017.1"/>
    <property type="molecule type" value="Genomic_DNA"/>
</dbReference>
<keyword evidence="3" id="KW-0509">mRNA transport</keyword>
<reference evidence="8 9" key="1">
    <citation type="submission" date="2019-01" db="EMBL/GenBank/DDBJ databases">
        <title>Sequencing of cultivated peanut Arachis hypogaea provides insights into genome evolution and oil improvement.</title>
        <authorList>
            <person name="Chen X."/>
        </authorList>
    </citation>
    <scope>NUCLEOTIDE SEQUENCE [LARGE SCALE GENOMIC DNA]</scope>
    <source>
        <strain evidence="9">cv. Fuhuasheng</strain>
        <tissue evidence="8">Leaves</tissue>
    </source>
</reference>
<evidence type="ECO:0000256" key="7">
    <source>
        <dbReference type="ARBA" id="ARBA00023242"/>
    </source>
</evidence>
<protein>
    <submittedName>
        <fullName evidence="8">Uncharacterized protein</fullName>
    </submittedName>
</protein>
<gene>
    <name evidence="8" type="ORF">Ahy_B05g079505</name>
</gene>
<name>A0A444ZA13_ARAHY</name>
<dbReference type="InterPro" id="IPR024882">
    <property type="entry name" value="NUP58/p45/49"/>
</dbReference>
<dbReference type="Proteomes" id="UP000289738">
    <property type="component" value="Chromosome B05"/>
</dbReference>
<keyword evidence="2" id="KW-0813">Transport</keyword>
<evidence type="ECO:0000256" key="1">
    <source>
        <dbReference type="ARBA" id="ARBA00004567"/>
    </source>
</evidence>
<dbReference type="GO" id="GO:0005643">
    <property type="term" value="C:nuclear pore"/>
    <property type="evidence" value="ECO:0007669"/>
    <property type="project" value="UniProtKB-SubCell"/>
</dbReference>
<keyword evidence="7" id="KW-0539">Nucleus</keyword>
<keyword evidence="9" id="KW-1185">Reference proteome</keyword>
<dbReference type="PANTHER" id="PTHR13437">
    <property type="entry name" value="NUCLEOPORIN P58/P45 NUCLEOPORIN-LIKE PROTEIN 1"/>
    <property type="match status" value="1"/>
</dbReference>
<proteinExistence type="predicted"/>
<keyword evidence="5" id="KW-0811">Translocation</keyword>
<dbReference type="GO" id="GO:0051028">
    <property type="term" value="P:mRNA transport"/>
    <property type="evidence" value="ECO:0007669"/>
    <property type="project" value="UniProtKB-KW"/>
</dbReference>
<evidence type="ECO:0000256" key="6">
    <source>
        <dbReference type="ARBA" id="ARBA00023132"/>
    </source>
</evidence>
<keyword evidence="6" id="KW-0906">Nuclear pore complex</keyword>
<organism evidence="8 9">
    <name type="scientific">Arachis hypogaea</name>
    <name type="common">Peanut</name>
    <dbReference type="NCBI Taxonomy" id="3818"/>
    <lineage>
        <taxon>Eukaryota</taxon>
        <taxon>Viridiplantae</taxon>
        <taxon>Streptophyta</taxon>
        <taxon>Embryophyta</taxon>
        <taxon>Tracheophyta</taxon>
        <taxon>Spermatophyta</taxon>
        <taxon>Magnoliopsida</taxon>
        <taxon>eudicotyledons</taxon>
        <taxon>Gunneridae</taxon>
        <taxon>Pentapetalae</taxon>
        <taxon>rosids</taxon>
        <taxon>fabids</taxon>
        <taxon>Fabales</taxon>
        <taxon>Fabaceae</taxon>
        <taxon>Papilionoideae</taxon>
        <taxon>50 kb inversion clade</taxon>
        <taxon>dalbergioids sensu lato</taxon>
        <taxon>Dalbergieae</taxon>
        <taxon>Pterocarpus clade</taxon>
        <taxon>Arachis</taxon>
    </lineage>
</organism>
<dbReference type="GO" id="GO:0008139">
    <property type="term" value="F:nuclear localization sequence binding"/>
    <property type="evidence" value="ECO:0007669"/>
    <property type="project" value="InterPro"/>
</dbReference>
<accession>A0A444ZA13</accession>
<comment type="subcellular location">
    <subcellularLocation>
        <location evidence="1">Nucleus</location>
        <location evidence="1">Nuclear pore complex</location>
    </subcellularLocation>
</comment>
<keyword evidence="4" id="KW-0653">Protein transport</keyword>
<evidence type="ECO:0000256" key="3">
    <source>
        <dbReference type="ARBA" id="ARBA00022816"/>
    </source>
</evidence>
<sequence length="63" mass="7360">MSKSQIETQKERILEYRDESQRLDQCSRLYDSSVSNDGFELDASHIVQKGSAFLTKKRGKEEY</sequence>
<evidence type="ECO:0000313" key="9">
    <source>
        <dbReference type="Proteomes" id="UP000289738"/>
    </source>
</evidence>
<evidence type="ECO:0000256" key="5">
    <source>
        <dbReference type="ARBA" id="ARBA00023010"/>
    </source>
</evidence>
<dbReference type="PANTHER" id="PTHR13437:SF2">
    <property type="entry name" value="NUCLEOPORIN P58_P45"/>
    <property type="match status" value="1"/>
</dbReference>
<comment type="caution">
    <text evidence="8">The sequence shown here is derived from an EMBL/GenBank/DDBJ whole genome shotgun (WGS) entry which is preliminary data.</text>
</comment>
<dbReference type="AlphaFoldDB" id="A0A444ZA13"/>
<evidence type="ECO:0000256" key="4">
    <source>
        <dbReference type="ARBA" id="ARBA00022927"/>
    </source>
</evidence>